<dbReference type="InterPro" id="IPR021740">
    <property type="entry name" value="Velvet"/>
</dbReference>
<keyword evidence="4" id="KW-0804">Transcription</keyword>
<keyword evidence="9" id="KW-1185">Reference proteome</keyword>
<dbReference type="EMBL" id="KV454480">
    <property type="protein sequence ID" value="ODV61165.1"/>
    <property type="molecule type" value="Genomic_DNA"/>
</dbReference>
<proteinExistence type="predicted"/>
<organism evidence="8 9">
    <name type="scientific">Ascoidea rubescens DSM 1968</name>
    <dbReference type="NCBI Taxonomy" id="1344418"/>
    <lineage>
        <taxon>Eukaryota</taxon>
        <taxon>Fungi</taxon>
        <taxon>Dikarya</taxon>
        <taxon>Ascomycota</taxon>
        <taxon>Saccharomycotina</taxon>
        <taxon>Saccharomycetes</taxon>
        <taxon>Ascoideaceae</taxon>
        <taxon>Ascoidea</taxon>
    </lineage>
</organism>
<dbReference type="InParanoid" id="A0A1D2VHR0"/>
<dbReference type="GeneID" id="30968206"/>
<dbReference type="PANTHER" id="PTHR33572:SF18">
    <property type="entry name" value="SPORE DEVELOPMENT REGULATOR VOSA"/>
    <property type="match status" value="1"/>
</dbReference>
<reference evidence="9" key="1">
    <citation type="submission" date="2016-05" db="EMBL/GenBank/DDBJ databases">
        <title>Comparative genomics of biotechnologically important yeasts.</title>
        <authorList>
            <consortium name="DOE Joint Genome Institute"/>
            <person name="Riley R."/>
            <person name="Haridas S."/>
            <person name="Wolfe K.H."/>
            <person name="Lopes M.R."/>
            <person name="Hittinger C.T."/>
            <person name="Goker M."/>
            <person name="Salamov A."/>
            <person name="Wisecaver J."/>
            <person name="Long T.M."/>
            <person name="Aerts A.L."/>
            <person name="Barry K."/>
            <person name="Choi C."/>
            <person name="Clum A."/>
            <person name="Coughlan A.Y."/>
            <person name="Deshpande S."/>
            <person name="Douglass A.P."/>
            <person name="Hanson S.J."/>
            <person name="Klenk H.-P."/>
            <person name="Labutti K."/>
            <person name="Lapidus A."/>
            <person name="Lindquist E."/>
            <person name="Lipzen A."/>
            <person name="Meier-Kolthoff J.P."/>
            <person name="Ohm R.A."/>
            <person name="Otillar R.P."/>
            <person name="Pangilinan J."/>
            <person name="Peng Y."/>
            <person name="Rokas A."/>
            <person name="Rosa C.A."/>
            <person name="Scheuner C."/>
            <person name="Sibirny A.A."/>
            <person name="Slot J.C."/>
            <person name="Stielow J.B."/>
            <person name="Sun H."/>
            <person name="Kurtzman C.P."/>
            <person name="Blackwell M."/>
            <person name="Grigoriev I.V."/>
            <person name="Jeffries T.W."/>
        </authorList>
    </citation>
    <scope>NUCLEOTIDE SEQUENCE [LARGE SCALE GENOMIC DNA]</scope>
    <source>
        <strain evidence="9">DSM 1968</strain>
    </source>
</reference>
<comment type="subcellular location">
    <subcellularLocation>
        <location evidence="1">Nucleus</location>
    </subcellularLocation>
</comment>
<evidence type="ECO:0000256" key="1">
    <source>
        <dbReference type="ARBA" id="ARBA00004123"/>
    </source>
</evidence>
<dbReference type="Proteomes" id="UP000095038">
    <property type="component" value="Unassembled WGS sequence"/>
</dbReference>
<dbReference type="Gene3D" id="2.60.40.3960">
    <property type="entry name" value="Velvet domain"/>
    <property type="match status" value="1"/>
</dbReference>
<dbReference type="AlphaFoldDB" id="A0A1D2VHR0"/>
<evidence type="ECO:0000256" key="5">
    <source>
        <dbReference type="ARBA" id="ARBA00023242"/>
    </source>
</evidence>
<evidence type="ECO:0000313" key="8">
    <source>
        <dbReference type="EMBL" id="ODV61165.1"/>
    </source>
</evidence>
<evidence type="ECO:0000256" key="2">
    <source>
        <dbReference type="ARBA" id="ARBA00022969"/>
    </source>
</evidence>
<feature type="region of interest" description="Disordered" evidence="6">
    <location>
        <begin position="1"/>
        <end position="47"/>
    </location>
</feature>
<name>A0A1D2VHR0_9ASCO</name>
<dbReference type="GO" id="GO:0005634">
    <property type="term" value="C:nucleus"/>
    <property type="evidence" value="ECO:0007669"/>
    <property type="project" value="UniProtKB-SubCell"/>
</dbReference>
<evidence type="ECO:0000256" key="6">
    <source>
        <dbReference type="SAM" id="MobiDB-lite"/>
    </source>
</evidence>
<dbReference type="InterPro" id="IPR038491">
    <property type="entry name" value="Velvet_dom_sf"/>
</dbReference>
<feature type="compositionally biased region" description="Low complexity" evidence="6">
    <location>
        <begin position="18"/>
        <end position="42"/>
    </location>
</feature>
<protein>
    <recommendedName>
        <fullName evidence="7">Velvet domain-containing protein</fullName>
    </recommendedName>
</protein>
<dbReference type="STRING" id="1344418.A0A1D2VHR0"/>
<keyword evidence="5" id="KW-0539">Nucleus</keyword>
<dbReference type="InterPro" id="IPR037525">
    <property type="entry name" value="Velvet_dom"/>
</dbReference>
<dbReference type="Pfam" id="PF11754">
    <property type="entry name" value="Velvet"/>
    <property type="match status" value="1"/>
</dbReference>
<feature type="domain" description="Velvet" evidence="7">
    <location>
        <begin position="50"/>
        <end position="303"/>
    </location>
</feature>
<accession>A0A1D2VHR0</accession>
<sequence>MSNSNKSSISFILSEDMPSSPSPSISSLSSSPSSPSSSISLPNQSFNKSSTQETVSLKIIQQPLHAKVSPKPNTTTNSYSITTLSEHRPIHPPPVLQLSFNNTSNPNTKKKFSNNTHLLPFNDQAESEFHQTAEVISLLNNNGVMPHWAHLPTYFVSTQLVDIEDGKHYNDYKNALKNQDIKINNDDFFGSSVCSGMRINIPSMNSSSSPSSNIIDTIPNYKRVNKSNNYVTCFAFGDISVRKTGNFVLLFSLFQFLDNKVTFIDKTLSQPFTVYTQKNFPGSLTSTPLTRFLYKHGARIRQRKRQANRNMKNLTLNKKRCHFEMDNYSVDNNCNFNKRITYDQNYIAPYNYHHQQQLDNNYGNITPLDFERRSISYNQYNTIPSYSNNNNHHNNTIVNSQQTDPCPLSPYYNPNHHYHQQQQQSISHIPQHQHTPKSYFDYVNQNQHINPRRNVSEPQIRNNSVAYHYDNNYPQQIDYRSPSYGTYPTADVSPITNNFDTSSSSGGSPISYASNTLPKNFKNIKLPSISELSRKVPQINNHSIWLSFYY</sequence>
<evidence type="ECO:0000313" key="9">
    <source>
        <dbReference type="Proteomes" id="UP000095038"/>
    </source>
</evidence>
<evidence type="ECO:0000256" key="4">
    <source>
        <dbReference type="ARBA" id="ARBA00023163"/>
    </source>
</evidence>
<keyword evidence="2" id="KW-0749">Sporulation</keyword>
<feature type="compositionally biased region" description="Polar residues" evidence="6">
    <location>
        <begin position="1"/>
        <end position="11"/>
    </location>
</feature>
<keyword evidence="3" id="KW-0805">Transcription regulation</keyword>
<evidence type="ECO:0000256" key="3">
    <source>
        <dbReference type="ARBA" id="ARBA00023015"/>
    </source>
</evidence>
<evidence type="ECO:0000259" key="7">
    <source>
        <dbReference type="PROSITE" id="PS51821"/>
    </source>
</evidence>
<dbReference type="OrthoDB" id="5384689at2759"/>
<dbReference type="PROSITE" id="PS51821">
    <property type="entry name" value="VELVET"/>
    <property type="match status" value="1"/>
</dbReference>
<dbReference type="PANTHER" id="PTHR33572">
    <property type="entry name" value="SPORE DEVELOPMENT REGULATOR VOSA"/>
    <property type="match status" value="1"/>
</dbReference>
<dbReference type="RefSeq" id="XP_020047472.1">
    <property type="nucleotide sequence ID" value="XM_020194570.1"/>
</dbReference>
<gene>
    <name evidence="8" type="ORF">ASCRUDRAFT_8110</name>
</gene>
<dbReference type="GO" id="GO:0030435">
    <property type="term" value="P:sporulation resulting in formation of a cellular spore"/>
    <property type="evidence" value="ECO:0007669"/>
    <property type="project" value="UniProtKB-KW"/>
</dbReference>